<keyword evidence="1" id="KW-1133">Transmembrane helix</keyword>
<feature type="transmembrane region" description="Helical" evidence="1">
    <location>
        <begin position="15"/>
        <end position="32"/>
    </location>
</feature>
<sequence>MAGETEDTGKAGRRLSLVIAGTGVLWVLANLIGSEYGWSNRVRALFDLLALAGFGGALWIAIGLWRARKD</sequence>
<accession>A0A4S4NH43</accession>
<evidence type="ECO:0000313" key="3">
    <source>
        <dbReference type="Proteomes" id="UP000306602"/>
    </source>
</evidence>
<dbReference type="AlphaFoldDB" id="A0A4S4NH43"/>
<organism evidence="2 3">
    <name type="scientific">Aliishimia ponticola</name>
    <dbReference type="NCBI Taxonomy" id="2499833"/>
    <lineage>
        <taxon>Bacteria</taxon>
        <taxon>Pseudomonadati</taxon>
        <taxon>Pseudomonadota</taxon>
        <taxon>Alphaproteobacteria</taxon>
        <taxon>Rhodobacterales</taxon>
        <taxon>Paracoccaceae</taxon>
        <taxon>Aliishimia</taxon>
    </lineage>
</organism>
<evidence type="ECO:0000313" key="2">
    <source>
        <dbReference type="EMBL" id="THH38994.1"/>
    </source>
</evidence>
<dbReference type="RefSeq" id="WP_136461913.1">
    <property type="nucleotide sequence ID" value="NZ_SRKY01000001.1"/>
</dbReference>
<proteinExistence type="predicted"/>
<evidence type="ECO:0000256" key="1">
    <source>
        <dbReference type="SAM" id="Phobius"/>
    </source>
</evidence>
<gene>
    <name evidence="2" type="ORF">E4Z66_05395</name>
</gene>
<comment type="caution">
    <text evidence="2">The sequence shown here is derived from an EMBL/GenBank/DDBJ whole genome shotgun (WGS) entry which is preliminary data.</text>
</comment>
<evidence type="ECO:0008006" key="4">
    <source>
        <dbReference type="Google" id="ProtNLM"/>
    </source>
</evidence>
<keyword evidence="3" id="KW-1185">Reference proteome</keyword>
<keyword evidence="1" id="KW-0812">Transmembrane</keyword>
<name>A0A4S4NH43_9RHOB</name>
<reference evidence="2 3" key="1">
    <citation type="submission" date="2019-04" db="EMBL/GenBank/DDBJ databases">
        <title>Shimia ponticola sp. nov., isolated from seawater.</title>
        <authorList>
            <person name="Kim Y.-O."/>
            <person name="Yoon J.-H."/>
        </authorList>
    </citation>
    <scope>NUCLEOTIDE SEQUENCE [LARGE SCALE GENOMIC DNA]</scope>
    <source>
        <strain evidence="2 3">MYP11</strain>
    </source>
</reference>
<feature type="transmembrane region" description="Helical" evidence="1">
    <location>
        <begin position="44"/>
        <end position="65"/>
    </location>
</feature>
<dbReference type="Proteomes" id="UP000306602">
    <property type="component" value="Unassembled WGS sequence"/>
</dbReference>
<dbReference type="EMBL" id="SRKY01000001">
    <property type="protein sequence ID" value="THH38994.1"/>
    <property type="molecule type" value="Genomic_DNA"/>
</dbReference>
<dbReference type="InterPro" id="IPR020308">
    <property type="entry name" value="Uncharacterised_Ynq1"/>
</dbReference>
<keyword evidence="1" id="KW-0472">Membrane</keyword>
<dbReference type="Pfam" id="PF17272">
    <property type="entry name" value="DUF5337"/>
    <property type="match status" value="1"/>
</dbReference>
<dbReference type="OrthoDB" id="7658896at2"/>
<protein>
    <recommendedName>
        <fullName evidence="4">DUF5337 domain-containing protein</fullName>
    </recommendedName>
</protein>